<organism evidence="1 2">
    <name type="scientific">Panagrolaimus sp. PS1159</name>
    <dbReference type="NCBI Taxonomy" id="55785"/>
    <lineage>
        <taxon>Eukaryota</taxon>
        <taxon>Metazoa</taxon>
        <taxon>Ecdysozoa</taxon>
        <taxon>Nematoda</taxon>
        <taxon>Chromadorea</taxon>
        <taxon>Rhabditida</taxon>
        <taxon>Tylenchina</taxon>
        <taxon>Panagrolaimomorpha</taxon>
        <taxon>Panagrolaimoidea</taxon>
        <taxon>Panagrolaimidae</taxon>
        <taxon>Panagrolaimus</taxon>
    </lineage>
</organism>
<dbReference type="WBParaSite" id="PS1159_v2.g9083.t1">
    <property type="protein sequence ID" value="PS1159_v2.g9083.t1"/>
    <property type="gene ID" value="PS1159_v2.g9083"/>
</dbReference>
<accession>A0AC35GVF0</accession>
<dbReference type="Proteomes" id="UP000887580">
    <property type="component" value="Unplaced"/>
</dbReference>
<reference evidence="2" key="1">
    <citation type="submission" date="2022-11" db="UniProtKB">
        <authorList>
            <consortium name="WormBaseParasite"/>
        </authorList>
    </citation>
    <scope>IDENTIFICATION</scope>
</reference>
<proteinExistence type="predicted"/>
<protein>
    <submittedName>
        <fullName evidence="2">Uncharacterized protein</fullName>
    </submittedName>
</protein>
<evidence type="ECO:0000313" key="2">
    <source>
        <dbReference type="WBParaSite" id="PS1159_v2.g9083.t1"/>
    </source>
</evidence>
<name>A0AC35GVF0_9BILA</name>
<sequence>MAENIVNKSDNLEELIKDQSNRIGELETHIENMSELFDQKEQTLATELLKMRLLMSEFVKFHCCPKNITSNNSIFPLSTEEKRSICGKEQSCNTINESNSLIVSKVCMFI</sequence>
<evidence type="ECO:0000313" key="1">
    <source>
        <dbReference type="Proteomes" id="UP000887580"/>
    </source>
</evidence>